<comment type="catalytic activity">
    <reaction evidence="1">
        <text>Hydrolyzes the link between N-acetylmuramoyl residues and L-amino acid residues in certain cell-wall glycopeptides.</text>
        <dbReference type="EC" id="3.5.1.28"/>
    </reaction>
</comment>
<evidence type="ECO:0000313" key="6">
    <source>
        <dbReference type="Proteomes" id="UP000274661"/>
    </source>
</evidence>
<keyword evidence="3" id="KW-0378">Hydrolase</keyword>
<gene>
    <name evidence="5" type="ORF">HMF7854_14515</name>
</gene>
<dbReference type="PANTHER" id="PTHR30404">
    <property type="entry name" value="N-ACETYLMURAMOYL-L-ALANINE AMIDASE"/>
    <property type="match status" value="1"/>
</dbReference>
<dbReference type="RefSeq" id="WP_126719856.1">
    <property type="nucleotide sequence ID" value="NZ_RWJF01000001.1"/>
</dbReference>
<dbReference type="PANTHER" id="PTHR30404:SF0">
    <property type="entry name" value="N-ACETYLMURAMOYL-L-ALANINE AMIDASE AMIC"/>
    <property type="match status" value="1"/>
</dbReference>
<comment type="caution">
    <text evidence="5">The sequence shown here is derived from an EMBL/GenBank/DDBJ whole genome shotgun (WGS) entry which is preliminary data.</text>
</comment>
<dbReference type="GO" id="GO:0008745">
    <property type="term" value="F:N-acetylmuramoyl-L-alanine amidase activity"/>
    <property type="evidence" value="ECO:0007669"/>
    <property type="project" value="UniProtKB-EC"/>
</dbReference>
<accession>A0A3R9YNQ1</accession>
<evidence type="ECO:0000313" key="5">
    <source>
        <dbReference type="EMBL" id="RST31917.1"/>
    </source>
</evidence>
<dbReference type="SUPFAM" id="SSF53187">
    <property type="entry name" value="Zn-dependent exopeptidases"/>
    <property type="match status" value="1"/>
</dbReference>
<dbReference type="CDD" id="cd02696">
    <property type="entry name" value="MurNAc-LAA"/>
    <property type="match status" value="1"/>
</dbReference>
<dbReference type="GO" id="GO:0009253">
    <property type="term" value="P:peptidoglycan catabolic process"/>
    <property type="evidence" value="ECO:0007669"/>
    <property type="project" value="InterPro"/>
</dbReference>
<dbReference type="Proteomes" id="UP000274661">
    <property type="component" value="Unassembled WGS sequence"/>
</dbReference>
<dbReference type="GO" id="GO:0030288">
    <property type="term" value="C:outer membrane-bounded periplasmic space"/>
    <property type="evidence" value="ECO:0007669"/>
    <property type="project" value="TreeGrafter"/>
</dbReference>
<protein>
    <recommendedName>
        <fullName evidence="2">N-acetylmuramoyl-L-alanine amidase</fullName>
        <ecNumber evidence="2">3.5.1.28</ecNumber>
    </recommendedName>
</protein>
<dbReference type="SMART" id="SM00646">
    <property type="entry name" value="Ami_3"/>
    <property type="match status" value="1"/>
</dbReference>
<evidence type="ECO:0000256" key="1">
    <source>
        <dbReference type="ARBA" id="ARBA00001561"/>
    </source>
</evidence>
<dbReference type="Gene3D" id="3.40.630.40">
    <property type="entry name" value="Zn-dependent exopeptidases"/>
    <property type="match status" value="1"/>
</dbReference>
<sequence length="299" mass="30883">MTERLRHRGWWVAGGIAAAALVVSLALSGSARSSAAGAHAAAAEGEARQGSLTLALAPAVSGVAVIQARVAGRPLVVVDAGHGGHDPGATSVSGSLREKQVTLALAEAVRDRLARNGRVRIALTRSADDTLTLDERASIARRLGAGLFLSIHADSAPNPLARGATVYSLSDVASDADAARFAAHQNAGEPVSTEADGSVRALLAGLAVHDEMEDSADFASRLVRRAAASSVALRPDPHRFASFRVLRSARAPAVLFEAGYLSNVDDEKMLASPEGRERIAAALAETIEAELARQSVASR</sequence>
<dbReference type="InterPro" id="IPR002508">
    <property type="entry name" value="MurNAc-LAA_cat"/>
</dbReference>
<proteinExistence type="predicted"/>
<organism evidence="5 6">
    <name type="scientific">Sphingomonas ginkgonis</name>
    <dbReference type="NCBI Taxonomy" id="2315330"/>
    <lineage>
        <taxon>Bacteria</taxon>
        <taxon>Pseudomonadati</taxon>
        <taxon>Pseudomonadota</taxon>
        <taxon>Alphaproteobacteria</taxon>
        <taxon>Sphingomonadales</taxon>
        <taxon>Sphingomonadaceae</taxon>
        <taxon>Sphingomonas</taxon>
    </lineage>
</organism>
<evidence type="ECO:0000259" key="4">
    <source>
        <dbReference type="SMART" id="SM00646"/>
    </source>
</evidence>
<feature type="domain" description="MurNAc-LAA" evidence="4">
    <location>
        <begin position="137"/>
        <end position="288"/>
    </location>
</feature>
<dbReference type="Pfam" id="PF01520">
    <property type="entry name" value="Amidase_3"/>
    <property type="match status" value="1"/>
</dbReference>
<dbReference type="AlphaFoldDB" id="A0A3R9YNQ1"/>
<dbReference type="OrthoDB" id="9806267at2"/>
<dbReference type="EMBL" id="RWJF01000001">
    <property type="protein sequence ID" value="RST31917.1"/>
    <property type="molecule type" value="Genomic_DNA"/>
</dbReference>
<dbReference type="EC" id="3.5.1.28" evidence="2"/>
<name>A0A3R9YNQ1_9SPHN</name>
<evidence type="ECO:0000256" key="3">
    <source>
        <dbReference type="ARBA" id="ARBA00022801"/>
    </source>
</evidence>
<evidence type="ECO:0000256" key="2">
    <source>
        <dbReference type="ARBA" id="ARBA00011901"/>
    </source>
</evidence>
<reference evidence="5 6" key="1">
    <citation type="submission" date="2018-12" db="EMBL/GenBank/DDBJ databases">
        <title>Sphingomonas sp. HMF7854 Genome sequencing and assembly.</title>
        <authorList>
            <person name="Cha I."/>
            <person name="Kang H."/>
            <person name="Kim H."/>
            <person name="Kang J."/>
            <person name="Joh K."/>
        </authorList>
    </citation>
    <scope>NUCLEOTIDE SEQUENCE [LARGE SCALE GENOMIC DNA]</scope>
    <source>
        <strain evidence="5 6">HMF7854</strain>
    </source>
</reference>
<keyword evidence="6" id="KW-1185">Reference proteome</keyword>
<dbReference type="InterPro" id="IPR050695">
    <property type="entry name" value="N-acetylmuramoyl_amidase_3"/>
</dbReference>